<accession>B1KI00</accession>
<dbReference type="EMBL" id="CP000961">
    <property type="protein sequence ID" value="ACA85478.1"/>
    <property type="molecule type" value="Genomic_DNA"/>
</dbReference>
<dbReference type="InterPro" id="IPR027843">
    <property type="entry name" value="DUF4440"/>
</dbReference>
<evidence type="ECO:0000259" key="1">
    <source>
        <dbReference type="Pfam" id="PF14534"/>
    </source>
</evidence>
<dbReference type="eggNOG" id="COG1680">
    <property type="taxonomic scope" value="Bacteria"/>
</dbReference>
<dbReference type="STRING" id="392500.Swoo_1185"/>
<dbReference type="Gene3D" id="3.10.450.50">
    <property type="match status" value="1"/>
</dbReference>
<proteinExistence type="predicted"/>
<feature type="domain" description="DUF4440" evidence="1">
    <location>
        <begin position="41"/>
        <end position="151"/>
    </location>
</feature>
<name>B1KI00_SHEWM</name>
<dbReference type="KEGG" id="swd:Swoo_1185"/>
<dbReference type="SUPFAM" id="SSF54427">
    <property type="entry name" value="NTF2-like"/>
    <property type="match status" value="1"/>
</dbReference>
<reference evidence="2 3" key="1">
    <citation type="submission" date="2008-02" db="EMBL/GenBank/DDBJ databases">
        <title>Complete sequence of Shewanella woodyi ATCC 51908.</title>
        <authorList>
            <consortium name="US DOE Joint Genome Institute"/>
            <person name="Copeland A."/>
            <person name="Lucas S."/>
            <person name="Lapidus A."/>
            <person name="Glavina del Rio T."/>
            <person name="Dalin E."/>
            <person name="Tice H."/>
            <person name="Bruce D."/>
            <person name="Goodwin L."/>
            <person name="Pitluck S."/>
            <person name="Sims D."/>
            <person name="Brettin T."/>
            <person name="Detter J.C."/>
            <person name="Han C."/>
            <person name="Kuske C.R."/>
            <person name="Schmutz J."/>
            <person name="Larimer F."/>
            <person name="Land M."/>
            <person name="Hauser L."/>
            <person name="Kyrpides N."/>
            <person name="Lykidis A."/>
            <person name="Zhao J.-S."/>
            <person name="Richardson P."/>
        </authorList>
    </citation>
    <scope>NUCLEOTIDE SEQUENCE [LARGE SCALE GENOMIC DNA]</scope>
    <source>
        <strain evidence="3">ATCC 51908 / MS32</strain>
    </source>
</reference>
<dbReference type="AlphaFoldDB" id="B1KI00"/>
<sequence length="162" mass="18210" precursor="true">MKNLSRGSGVLLIKVLSIFALLYTTTSQADQAPLIETMRPLDTAVFEAFNHCKDPKELAKHASYFDEAVEFYHDNGGVTWTREAMIGNTQKNACGNYTRKLVAESFNAYPINDFGAITEGVHYFCKPATKECHGQAKFVMVWHNKNGEWKVTRVLSYGHIAN</sequence>
<evidence type="ECO:0000313" key="3">
    <source>
        <dbReference type="Proteomes" id="UP000002168"/>
    </source>
</evidence>
<evidence type="ECO:0000313" key="2">
    <source>
        <dbReference type="EMBL" id="ACA85478.1"/>
    </source>
</evidence>
<dbReference type="HOGENOM" id="CLU_111151_1_1_6"/>
<organism evidence="2 3">
    <name type="scientific">Shewanella woodyi (strain ATCC 51908 / MS32)</name>
    <dbReference type="NCBI Taxonomy" id="392500"/>
    <lineage>
        <taxon>Bacteria</taxon>
        <taxon>Pseudomonadati</taxon>
        <taxon>Pseudomonadota</taxon>
        <taxon>Gammaproteobacteria</taxon>
        <taxon>Alteromonadales</taxon>
        <taxon>Shewanellaceae</taxon>
        <taxon>Shewanella</taxon>
    </lineage>
</organism>
<gene>
    <name evidence="2" type="ordered locus">Swoo_1185</name>
</gene>
<dbReference type="RefSeq" id="WP_012323824.1">
    <property type="nucleotide sequence ID" value="NC_010506.1"/>
</dbReference>
<keyword evidence="3" id="KW-1185">Reference proteome</keyword>
<dbReference type="Pfam" id="PF14534">
    <property type="entry name" value="DUF4440"/>
    <property type="match status" value="1"/>
</dbReference>
<dbReference type="InterPro" id="IPR032710">
    <property type="entry name" value="NTF2-like_dom_sf"/>
</dbReference>
<dbReference type="Proteomes" id="UP000002168">
    <property type="component" value="Chromosome"/>
</dbReference>
<protein>
    <recommendedName>
        <fullName evidence="1">DUF4440 domain-containing protein</fullName>
    </recommendedName>
</protein>